<reference evidence="3 4" key="1">
    <citation type="submission" date="2021-01" db="EMBL/GenBank/DDBJ databases">
        <title>Whole genome shotgun sequence of Actinoplanes durhamensis NBRC 14914.</title>
        <authorList>
            <person name="Komaki H."/>
            <person name="Tamura T."/>
        </authorList>
    </citation>
    <scope>NUCLEOTIDE SEQUENCE [LARGE SCALE GENOMIC DNA]</scope>
    <source>
        <strain evidence="3 4">NBRC 14914</strain>
    </source>
</reference>
<evidence type="ECO:0000256" key="1">
    <source>
        <dbReference type="SAM" id="MobiDB-lite"/>
    </source>
</evidence>
<sequence length="446" mass="45092">MPGSGQVPPSSAATPQTGGSPDPQHPGASPYSPPAQGGAGPAGHDAYGTPPGAGPYGTPPGGGPSGPVPGLNPDGTPSGYNPYGPPAAYNPDGTPSGYHPYGAQPGSNPSGPPNGPNAYGPPPGSDAYGGQPGYNPYGTPPGYGAPGYGAPAYGAPGYGAPGYGAPGYGPPYSAVPGQLPASYYAGPSDPLVSPDFSGWWSRSFRLVQATWQPLVVIQLITAIPLIIMLIQLDLRQDTLNTQLDTSGAIDWNAIISPFYAVIPVALLAIVFDLIGSLACLQLLVQRATGQPLSIGDALKTAARRAPALLGWGLLAGLMVLVGLLFCILPGIYLLLVFSLLPAVVLLERGNTIGRVFALFHADFGAALGRVLVAAAVAFGISLVEGLITAPITASVGPSTATTIITQLISGVFTIAAGVLAAAFLLTTYADLRARHEPFSTAYLLPQ</sequence>
<feature type="compositionally biased region" description="Pro residues" evidence="1">
    <location>
        <begin position="110"/>
        <end position="124"/>
    </location>
</feature>
<evidence type="ECO:0000313" key="4">
    <source>
        <dbReference type="Proteomes" id="UP000637628"/>
    </source>
</evidence>
<feature type="transmembrane region" description="Helical" evidence="2">
    <location>
        <begin position="305"/>
        <end position="325"/>
    </location>
</feature>
<accession>A0ABQ3YYI4</accession>
<feature type="transmembrane region" description="Helical" evidence="2">
    <location>
        <begin position="211"/>
        <end position="232"/>
    </location>
</feature>
<evidence type="ECO:0000256" key="2">
    <source>
        <dbReference type="SAM" id="Phobius"/>
    </source>
</evidence>
<dbReference type="EMBL" id="BOML01000033">
    <property type="protein sequence ID" value="GIE02643.1"/>
    <property type="molecule type" value="Genomic_DNA"/>
</dbReference>
<gene>
    <name evidence="3" type="ORF">Adu01nite_39930</name>
</gene>
<keyword evidence="2" id="KW-1133">Transmembrane helix</keyword>
<evidence type="ECO:0000313" key="3">
    <source>
        <dbReference type="EMBL" id="GIE02643.1"/>
    </source>
</evidence>
<feature type="compositionally biased region" description="Low complexity" evidence="1">
    <location>
        <begin position="68"/>
        <end position="91"/>
    </location>
</feature>
<feature type="region of interest" description="Disordered" evidence="1">
    <location>
        <begin position="1"/>
        <end position="135"/>
    </location>
</feature>
<keyword evidence="2" id="KW-0472">Membrane</keyword>
<feature type="compositionally biased region" description="Low complexity" evidence="1">
    <location>
        <begin position="26"/>
        <end position="36"/>
    </location>
</feature>
<feature type="compositionally biased region" description="Polar residues" evidence="1">
    <location>
        <begin position="7"/>
        <end position="19"/>
    </location>
</feature>
<protein>
    <recommendedName>
        <fullName evidence="5">Glycerophosphoryl diester phosphodiesterase membrane domain-containing protein</fullName>
    </recommendedName>
</protein>
<keyword evidence="2" id="KW-0812">Transmembrane</keyword>
<evidence type="ECO:0008006" key="5">
    <source>
        <dbReference type="Google" id="ProtNLM"/>
    </source>
</evidence>
<feature type="transmembrane region" description="Helical" evidence="2">
    <location>
        <begin position="370"/>
        <end position="391"/>
    </location>
</feature>
<comment type="caution">
    <text evidence="3">The sequence shown here is derived from an EMBL/GenBank/DDBJ whole genome shotgun (WGS) entry which is preliminary data.</text>
</comment>
<proteinExistence type="predicted"/>
<name>A0ABQ3YYI4_9ACTN</name>
<feature type="transmembrane region" description="Helical" evidence="2">
    <location>
        <begin position="403"/>
        <end position="425"/>
    </location>
</feature>
<organism evidence="3 4">
    <name type="scientific">Paractinoplanes durhamensis</name>
    <dbReference type="NCBI Taxonomy" id="113563"/>
    <lineage>
        <taxon>Bacteria</taxon>
        <taxon>Bacillati</taxon>
        <taxon>Actinomycetota</taxon>
        <taxon>Actinomycetes</taxon>
        <taxon>Micromonosporales</taxon>
        <taxon>Micromonosporaceae</taxon>
        <taxon>Paractinoplanes</taxon>
    </lineage>
</organism>
<keyword evidence="4" id="KW-1185">Reference proteome</keyword>
<dbReference type="Proteomes" id="UP000637628">
    <property type="component" value="Unassembled WGS sequence"/>
</dbReference>
<feature type="transmembrane region" description="Helical" evidence="2">
    <location>
        <begin position="258"/>
        <end position="284"/>
    </location>
</feature>